<dbReference type="FunFam" id="3.30.70.270:FF:000001">
    <property type="entry name" value="Diguanylate cyclase domain protein"/>
    <property type="match status" value="1"/>
</dbReference>
<dbReference type="GO" id="GO:0003824">
    <property type="term" value="F:catalytic activity"/>
    <property type="evidence" value="ECO:0007669"/>
    <property type="project" value="UniProtKB-ARBA"/>
</dbReference>
<accession>A0A6N4RF68</accession>
<dbReference type="Proteomes" id="UP000320948">
    <property type="component" value="Unassembled WGS sequence"/>
</dbReference>
<dbReference type="Gene3D" id="6.10.340.10">
    <property type="match status" value="1"/>
</dbReference>
<sequence>MKNLSQRYVIPVAATLVVGAALTFAISAVFGTLITIIGVLGFVALLARQDAAAIEQMRHAVEKIESGMVPDSLNLKRIDEIGNLAAAIGRLSKADKATQQANTDPLTGLANRRGVLQKLDAAFKRQQPLALLYIDLDKFKPVNDTYGHEAGDAVLRKVAELFRACVREDDTVARLGGDEFIIVLYGQSDKALVEERVKKIIDLINEPIWLNDLRIKLGASIGITMAPTDGSTVESLLQAADETMYAVKKAGRNGYRFYS</sequence>
<dbReference type="PANTHER" id="PTHR46663">
    <property type="entry name" value="DIGUANYLATE CYCLASE DGCT-RELATED"/>
    <property type="match status" value="1"/>
</dbReference>
<evidence type="ECO:0000259" key="2">
    <source>
        <dbReference type="PROSITE" id="PS50887"/>
    </source>
</evidence>
<feature type="transmembrane region" description="Helical" evidence="1">
    <location>
        <begin position="20"/>
        <end position="47"/>
    </location>
</feature>
<dbReference type="InterPro" id="IPR052163">
    <property type="entry name" value="DGC-Regulatory_Protein"/>
</dbReference>
<gene>
    <name evidence="3" type="ORF">DI628_03755</name>
</gene>
<dbReference type="PANTHER" id="PTHR46663:SF2">
    <property type="entry name" value="GGDEF DOMAIN-CONTAINING PROTEIN"/>
    <property type="match status" value="1"/>
</dbReference>
<keyword evidence="1" id="KW-1133">Transmembrane helix</keyword>
<proteinExistence type="predicted"/>
<dbReference type="EMBL" id="VAFM01000001">
    <property type="protein sequence ID" value="TKW61748.1"/>
    <property type="molecule type" value="Genomic_DNA"/>
</dbReference>
<dbReference type="PROSITE" id="PS50887">
    <property type="entry name" value="GGDEF"/>
    <property type="match status" value="1"/>
</dbReference>
<organism evidence="3 4">
    <name type="scientific">Blastochloris viridis</name>
    <name type="common">Rhodopseudomonas viridis</name>
    <dbReference type="NCBI Taxonomy" id="1079"/>
    <lineage>
        <taxon>Bacteria</taxon>
        <taxon>Pseudomonadati</taxon>
        <taxon>Pseudomonadota</taxon>
        <taxon>Alphaproteobacteria</taxon>
        <taxon>Hyphomicrobiales</taxon>
        <taxon>Blastochloridaceae</taxon>
        <taxon>Blastochloris</taxon>
    </lineage>
</organism>
<dbReference type="InterPro" id="IPR029787">
    <property type="entry name" value="Nucleotide_cyclase"/>
</dbReference>
<dbReference type="Pfam" id="PF00990">
    <property type="entry name" value="GGDEF"/>
    <property type="match status" value="1"/>
</dbReference>
<name>A0A6N4RF68_BLAVI</name>
<evidence type="ECO:0000313" key="4">
    <source>
        <dbReference type="Proteomes" id="UP000320948"/>
    </source>
</evidence>
<reference evidence="3 4" key="1">
    <citation type="journal article" date="2017" name="Nat. Commun.">
        <title>In situ click chemistry generation of cyclooxygenase-2 inhibitors.</title>
        <authorList>
            <person name="Bhardwaj A."/>
            <person name="Kaur J."/>
            <person name="Wuest M."/>
            <person name="Wuest F."/>
        </authorList>
    </citation>
    <scope>NUCLEOTIDE SEQUENCE [LARGE SCALE GENOMIC DNA]</scope>
    <source>
        <strain evidence="3">S2_018_000_R2_106</strain>
    </source>
</reference>
<dbReference type="CDD" id="cd01949">
    <property type="entry name" value="GGDEF"/>
    <property type="match status" value="1"/>
</dbReference>
<feature type="domain" description="GGDEF" evidence="2">
    <location>
        <begin position="127"/>
        <end position="259"/>
    </location>
</feature>
<dbReference type="SMART" id="SM00267">
    <property type="entry name" value="GGDEF"/>
    <property type="match status" value="1"/>
</dbReference>
<protein>
    <submittedName>
        <fullName evidence="3">Diguanylate cyclase</fullName>
    </submittedName>
</protein>
<comment type="caution">
    <text evidence="3">The sequence shown here is derived from an EMBL/GenBank/DDBJ whole genome shotgun (WGS) entry which is preliminary data.</text>
</comment>
<dbReference type="Gene3D" id="3.30.70.270">
    <property type="match status" value="1"/>
</dbReference>
<dbReference type="InterPro" id="IPR043128">
    <property type="entry name" value="Rev_trsase/Diguanyl_cyclase"/>
</dbReference>
<dbReference type="SUPFAM" id="SSF55073">
    <property type="entry name" value="Nucleotide cyclase"/>
    <property type="match status" value="1"/>
</dbReference>
<dbReference type="AlphaFoldDB" id="A0A6N4RF68"/>
<evidence type="ECO:0000256" key="1">
    <source>
        <dbReference type="SAM" id="Phobius"/>
    </source>
</evidence>
<evidence type="ECO:0000313" key="3">
    <source>
        <dbReference type="EMBL" id="TKW61748.1"/>
    </source>
</evidence>
<keyword evidence="1" id="KW-0472">Membrane</keyword>
<keyword evidence="1" id="KW-0812">Transmembrane</keyword>
<dbReference type="InterPro" id="IPR000160">
    <property type="entry name" value="GGDEF_dom"/>
</dbReference>
<dbReference type="NCBIfam" id="TIGR00254">
    <property type="entry name" value="GGDEF"/>
    <property type="match status" value="1"/>
</dbReference>